<comment type="subcellular location">
    <subcellularLocation>
        <location evidence="1">Membrane</location>
        <topology evidence="1">Multi-pass membrane protein</topology>
    </subcellularLocation>
</comment>
<evidence type="ECO:0000313" key="9">
    <source>
        <dbReference type="EMBL" id="KUG20332.1"/>
    </source>
</evidence>
<protein>
    <submittedName>
        <fullName evidence="9">Sulfur deprivation response regulator</fullName>
    </submittedName>
</protein>
<feature type="transmembrane region" description="Helical" evidence="7">
    <location>
        <begin position="98"/>
        <end position="123"/>
    </location>
</feature>
<dbReference type="InterPro" id="IPR036721">
    <property type="entry name" value="RCK_C_sf"/>
</dbReference>
<evidence type="ECO:0000256" key="3">
    <source>
        <dbReference type="ARBA" id="ARBA00022692"/>
    </source>
</evidence>
<evidence type="ECO:0000256" key="2">
    <source>
        <dbReference type="ARBA" id="ARBA00022448"/>
    </source>
</evidence>
<dbReference type="PANTHER" id="PTHR43652">
    <property type="entry name" value="BASIC AMINO ACID ANTIPORTER YFCC-RELATED"/>
    <property type="match status" value="1"/>
</dbReference>
<evidence type="ECO:0000256" key="1">
    <source>
        <dbReference type="ARBA" id="ARBA00004141"/>
    </source>
</evidence>
<keyword evidence="2" id="KW-0813">Transport</keyword>
<feature type="transmembrane region" description="Helical" evidence="7">
    <location>
        <begin position="6"/>
        <end position="25"/>
    </location>
</feature>
<dbReference type="SUPFAM" id="SSF116726">
    <property type="entry name" value="TrkA C-terminal domain-like"/>
    <property type="match status" value="2"/>
</dbReference>
<feature type="transmembrane region" description="Helical" evidence="7">
    <location>
        <begin position="32"/>
        <end position="50"/>
    </location>
</feature>
<dbReference type="GO" id="GO:0005886">
    <property type="term" value="C:plasma membrane"/>
    <property type="evidence" value="ECO:0007669"/>
    <property type="project" value="TreeGrafter"/>
</dbReference>
<dbReference type="Gene3D" id="3.30.70.1450">
    <property type="entry name" value="Regulator of K+ conductance, C-terminal domain"/>
    <property type="match status" value="2"/>
</dbReference>
<organism evidence="9">
    <name type="scientific">hydrocarbon metagenome</name>
    <dbReference type="NCBI Taxonomy" id="938273"/>
    <lineage>
        <taxon>unclassified sequences</taxon>
        <taxon>metagenomes</taxon>
        <taxon>ecological metagenomes</taxon>
    </lineage>
</organism>
<feature type="transmembrane region" description="Helical" evidence="7">
    <location>
        <begin position="177"/>
        <end position="199"/>
    </location>
</feature>
<keyword evidence="4" id="KW-0677">Repeat</keyword>
<feature type="transmembrane region" description="Helical" evidence="7">
    <location>
        <begin position="577"/>
        <end position="597"/>
    </location>
</feature>
<dbReference type="AlphaFoldDB" id="A0A0W8FHF2"/>
<keyword evidence="5 7" id="KW-1133">Transmembrane helix</keyword>
<reference evidence="9" key="1">
    <citation type="journal article" date="2015" name="Proc. Natl. Acad. Sci. U.S.A.">
        <title>Networks of energetic and metabolic interactions define dynamics in microbial communities.</title>
        <authorList>
            <person name="Embree M."/>
            <person name="Liu J.K."/>
            <person name="Al-Bassam M.M."/>
            <person name="Zengler K."/>
        </authorList>
    </citation>
    <scope>NUCLEOTIDE SEQUENCE</scope>
</reference>
<evidence type="ECO:0000256" key="5">
    <source>
        <dbReference type="ARBA" id="ARBA00022989"/>
    </source>
</evidence>
<evidence type="ECO:0000256" key="6">
    <source>
        <dbReference type="ARBA" id="ARBA00023136"/>
    </source>
</evidence>
<keyword evidence="6 7" id="KW-0472">Membrane</keyword>
<keyword evidence="3 7" id="KW-0812">Transmembrane</keyword>
<dbReference type="PROSITE" id="PS51202">
    <property type="entry name" value="RCK_C"/>
    <property type="match status" value="2"/>
</dbReference>
<dbReference type="InterPro" id="IPR051679">
    <property type="entry name" value="DASS-Related_Transporters"/>
</dbReference>
<feature type="transmembrane region" description="Helical" evidence="7">
    <location>
        <begin position="410"/>
        <end position="443"/>
    </location>
</feature>
<accession>A0A0W8FHF2</accession>
<feature type="domain" description="RCK C-terminal" evidence="8">
    <location>
        <begin position="217"/>
        <end position="301"/>
    </location>
</feature>
<dbReference type="InterPro" id="IPR006037">
    <property type="entry name" value="RCK_C"/>
</dbReference>
<evidence type="ECO:0000259" key="8">
    <source>
        <dbReference type="PROSITE" id="PS51202"/>
    </source>
</evidence>
<dbReference type="EMBL" id="LNQE01001203">
    <property type="protein sequence ID" value="KUG20332.1"/>
    <property type="molecule type" value="Genomic_DNA"/>
</dbReference>
<feature type="transmembrane region" description="Helical" evidence="7">
    <location>
        <begin position="56"/>
        <end position="77"/>
    </location>
</feature>
<feature type="domain" description="RCK C-terminal" evidence="8">
    <location>
        <begin position="309"/>
        <end position="393"/>
    </location>
</feature>
<gene>
    <name evidence="9" type="ORF">ASZ90_009943</name>
</gene>
<evidence type="ECO:0000256" key="7">
    <source>
        <dbReference type="SAM" id="Phobius"/>
    </source>
</evidence>
<sequence>MVTGMEPQIILTLLVLGAAIVLFTTELLRADLIAILIALSLAWLGLISPLQAFSGFASNAVVAMISVMILGYGINRTGAMISVARRIVAAAGRREERLIATISLVVGILSGFIQNIGSTALFLPAVTRISRQTGIPATRLIMPMGFAAILGGTLTMIGTGPLIIVNDLIRQGGLEPFGLFASTPIGIALLSTGIAYFFLFGRRVLPAREEEAEGPQEALVETWQLPSQIRYYRIPRSSPLVGRTREEIRFPARYRIYLLAVSEGEEIFFAPWRYTRFVAGQELALLGKDEDVKEFARGFGLLPAGEGGRIQDALSRERAGFAEAIIPPRAPVAGKAIREIALRKNYGVEPLVLISGGREQREAFGDHLLQAGDALIVHGPWDKIRALGEDENFLLATPVEGMELRESRAVTAVLCFIGAVALTFTGLPISLSLLTGVIAMVALRVITIDEAYRAVDWRTIVLIGGLIPLGIAMDTTGTAEFVATALLQVLLDRHVLILLLAVGLLTTVFSLFMSNVAATVVLVPLALVVAQGAGIDPGALALLVAICAANSFVLPTHQVNAFLMVPGGYRTRDYMKAGGIMTVLFLIVAVGLVYLVYV</sequence>
<dbReference type="GO" id="GO:0006813">
    <property type="term" value="P:potassium ion transport"/>
    <property type="evidence" value="ECO:0007669"/>
    <property type="project" value="InterPro"/>
</dbReference>
<dbReference type="GO" id="GO:0008324">
    <property type="term" value="F:monoatomic cation transmembrane transporter activity"/>
    <property type="evidence" value="ECO:0007669"/>
    <property type="project" value="InterPro"/>
</dbReference>
<comment type="caution">
    <text evidence="9">The sequence shown here is derived from an EMBL/GenBank/DDBJ whole genome shotgun (WGS) entry which is preliminary data.</text>
</comment>
<dbReference type="PANTHER" id="PTHR43652:SF2">
    <property type="entry name" value="BASIC AMINO ACID ANTIPORTER YFCC-RELATED"/>
    <property type="match status" value="1"/>
</dbReference>
<feature type="transmembrane region" description="Helical" evidence="7">
    <location>
        <begin position="539"/>
        <end position="565"/>
    </location>
</feature>
<dbReference type="Pfam" id="PF03600">
    <property type="entry name" value="CitMHS"/>
    <property type="match status" value="1"/>
</dbReference>
<dbReference type="InterPro" id="IPR004680">
    <property type="entry name" value="Cit_transptr-like_dom"/>
</dbReference>
<evidence type="ECO:0000256" key="4">
    <source>
        <dbReference type="ARBA" id="ARBA00022737"/>
    </source>
</evidence>
<name>A0A0W8FHF2_9ZZZZ</name>
<dbReference type="PRINTS" id="PR00173">
    <property type="entry name" value="EDTRNSPORT"/>
</dbReference>
<dbReference type="Pfam" id="PF02080">
    <property type="entry name" value="TrkA_C"/>
    <property type="match status" value="2"/>
</dbReference>
<feature type="transmembrane region" description="Helical" evidence="7">
    <location>
        <begin position="455"/>
        <end position="473"/>
    </location>
</feature>
<feature type="transmembrane region" description="Helical" evidence="7">
    <location>
        <begin position="143"/>
        <end position="165"/>
    </location>
</feature>
<proteinExistence type="predicted"/>